<feature type="region of interest" description="Disordered" evidence="1">
    <location>
        <begin position="150"/>
        <end position="169"/>
    </location>
</feature>
<dbReference type="OrthoDB" id="3070840at2759"/>
<evidence type="ECO:0000313" key="2">
    <source>
        <dbReference type="EMBL" id="EDR15525.1"/>
    </source>
</evidence>
<protein>
    <submittedName>
        <fullName evidence="2">Predicted protein</fullName>
    </submittedName>
</protein>
<feature type="compositionally biased region" description="Low complexity" evidence="1">
    <location>
        <begin position="437"/>
        <end position="453"/>
    </location>
</feature>
<gene>
    <name evidence="2" type="ORF">LACBIDRAFT_291938</name>
</gene>
<feature type="region of interest" description="Disordered" evidence="1">
    <location>
        <begin position="394"/>
        <end position="465"/>
    </location>
</feature>
<dbReference type="Proteomes" id="UP000001194">
    <property type="component" value="Unassembled WGS sequence"/>
</dbReference>
<dbReference type="GeneID" id="6069122"/>
<accession>B0CQB4</accession>
<feature type="compositionally biased region" description="Low complexity" evidence="1">
    <location>
        <begin position="150"/>
        <end position="168"/>
    </location>
</feature>
<sequence length="551" mass="62048">MSTGLALKLAKGGNSPGHYYIHCIACSYHFTFPKLASPHPLPQPFPPTATHDGLAASRVIDCAKPGLRSHSFDQLSSKQRGKLAVPAVPTSALNAITAHDPVVLFFEQEKQRAEAERGQDLQAQQLEEDEEEQYQAALAASLAVPRATPHLASSASSSQSPLDSLAPSAPFPSPFPSPFPLAHPYGFSTTPAVPISRPSTKPITTVRTIPYRPLTSKPGIKEHMSEDWMRPVVDNTKKPKRRNRINLDNTFSLIFWHMDGKPPKRRAIHECPLWPKWILLDDVNVREELDIQARLLEYFDTRSLQWITCTPSYPHTVKKDGFLLLRLLGTECLGLDELIQQAITKDTHLRYNMTAERTAIKKQLQQRKLVPPPYLVQFVSKDDEDDEDDAVVFVEQQQMPPKLKRQREDTVDANPRPSERQRSNPESTTTTPLRQHFSPFPRSPTTSSRASPCPSLPTTPIHVPETSKRWPAGMYAIDMSLGFHQVDQSKTLLDESLLNVFGKKIPPNTYRDQRRYWKALTQEQRDTFKNAGRTPAGLWSAVPKRSKVTHP</sequence>
<proteinExistence type="predicted"/>
<dbReference type="InParanoid" id="B0CQB4"/>
<organism evidence="3">
    <name type="scientific">Laccaria bicolor (strain S238N-H82 / ATCC MYA-4686)</name>
    <name type="common">Bicoloured deceiver</name>
    <name type="synonym">Laccaria laccata var. bicolor</name>
    <dbReference type="NCBI Taxonomy" id="486041"/>
    <lineage>
        <taxon>Eukaryota</taxon>
        <taxon>Fungi</taxon>
        <taxon>Dikarya</taxon>
        <taxon>Basidiomycota</taxon>
        <taxon>Agaricomycotina</taxon>
        <taxon>Agaricomycetes</taxon>
        <taxon>Agaricomycetidae</taxon>
        <taxon>Agaricales</taxon>
        <taxon>Agaricineae</taxon>
        <taxon>Hydnangiaceae</taxon>
        <taxon>Laccaria</taxon>
    </lineage>
</organism>
<dbReference type="HOGENOM" id="CLU_427624_0_0_1"/>
<name>B0CQB4_LACBS</name>
<keyword evidence="3" id="KW-1185">Reference proteome</keyword>
<feature type="compositionally biased region" description="Polar residues" evidence="1">
    <location>
        <begin position="424"/>
        <end position="433"/>
    </location>
</feature>
<dbReference type="KEGG" id="lbc:LACBIDRAFT_291938"/>
<evidence type="ECO:0000256" key="1">
    <source>
        <dbReference type="SAM" id="MobiDB-lite"/>
    </source>
</evidence>
<evidence type="ECO:0000313" key="3">
    <source>
        <dbReference type="Proteomes" id="UP000001194"/>
    </source>
</evidence>
<dbReference type="STRING" id="486041.B0CQB4"/>
<dbReference type="EMBL" id="DS547091">
    <property type="protein sequence ID" value="EDR15525.1"/>
    <property type="molecule type" value="Genomic_DNA"/>
</dbReference>
<reference evidence="2 3" key="1">
    <citation type="journal article" date="2008" name="Nature">
        <title>The genome of Laccaria bicolor provides insights into mycorrhizal symbiosis.</title>
        <authorList>
            <person name="Martin F."/>
            <person name="Aerts A."/>
            <person name="Ahren D."/>
            <person name="Brun A."/>
            <person name="Danchin E.G.J."/>
            <person name="Duchaussoy F."/>
            <person name="Gibon J."/>
            <person name="Kohler A."/>
            <person name="Lindquist E."/>
            <person name="Pereda V."/>
            <person name="Salamov A."/>
            <person name="Shapiro H.J."/>
            <person name="Wuyts J."/>
            <person name="Blaudez D."/>
            <person name="Buee M."/>
            <person name="Brokstein P."/>
            <person name="Canbaeck B."/>
            <person name="Cohen D."/>
            <person name="Courty P.E."/>
            <person name="Coutinho P.M."/>
            <person name="Delaruelle C."/>
            <person name="Detter J.C."/>
            <person name="Deveau A."/>
            <person name="DiFazio S."/>
            <person name="Duplessis S."/>
            <person name="Fraissinet-Tachet L."/>
            <person name="Lucic E."/>
            <person name="Frey-Klett P."/>
            <person name="Fourrey C."/>
            <person name="Feussner I."/>
            <person name="Gay G."/>
            <person name="Grimwood J."/>
            <person name="Hoegger P.J."/>
            <person name="Jain P."/>
            <person name="Kilaru S."/>
            <person name="Labbe J."/>
            <person name="Lin Y.C."/>
            <person name="Legue V."/>
            <person name="Le Tacon F."/>
            <person name="Marmeisse R."/>
            <person name="Melayah D."/>
            <person name="Montanini B."/>
            <person name="Muratet M."/>
            <person name="Nehls U."/>
            <person name="Niculita-Hirzel H."/>
            <person name="Oudot-Le Secq M.P."/>
            <person name="Peter M."/>
            <person name="Quesneville H."/>
            <person name="Rajashekar B."/>
            <person name="Reich M."/>
            <person name="Rouhier N."/>
            <person name="Schmutz J."/>
            <person name="Yin T."/>
            <person name="Chalot M."/>
            <person name="Henrissat B."/>
            <person name="Kuees U."/>
            <person name="Lucas S."/>
            <person name="Van de Peer Y."/>
            <person name="Podila G.K."/>
            <person name="Polle A."/>
            <person name="Pukkila P.J."/>
            <person name="Richardson P.M."/>
            <person name="Rouze P."/>
            <person name="Sanders I.R."/>
            <person name="Stajich J.E."/>
            <person name="Tunlid A."/>
            <person name="Tuskan G."/>
            <person name="Grigoriev I.V."/>
        </authorList>
    </citation>
    <scope>NUCLEOTIDE SEQUENCE [LARGE SCALE GENOMIC DNA]</scope>
    <source>
        <strain evidence="3">S238N-H82 / ATCC MYA-4686</strain>
    </source>
</reference>
<dbReference type="AlphaFoldDB" id="B0CQB4"/>
<dbReference type="RefSeq" id="XP_001873733.1">
    <property type="nucleotide sequence ID" value="XM_001873698.1"/>
</dbReference>